<name>A0A6J5N2N2_9CAUD</name>
<protein>
    <submittedName>
        <fullName evidence="1">Tmk Thymidylate kinase</fullName>
    </submittedName>
</protein>
<reference evidence="1" key="1">
    <citation type="submission" date="2020-04" db="EMBL/GenBank/DDBJ databases">
        <authorList>
            <person name="Chiriac C."/>
            <person name="Salcher M."/>
            <person name="Ghai R."/>
            <person name="Kavagutti S V."/>
        </authorList>
    </citation>
    <scope>NUCLEOTIDE SEQUENCE</scope>
</reference>
<proteinExistence type="predicted"/>
<organism evidence="1">
    <name type="scientific">uncultured Caudovirales phage</name>
    <dbReference type="NCBI Taxonomy" id="2100421"/>
    <lineage>
        <taxon>Viruses</taxon>
        <taxon>Duplodnaviria</taxon>
        <taxon>Heunggongvirae</taxon>
        <taxon>Uroviricota</taxon>
        <taxon>Caudoviricetes</taxon>
        <taxon>Peduoviridae</taxon>
        <taxon>Maltschvirus</taxon>
        <taxon>Maltschvirus maltsch</taxon>
    </lineage>
</organism>
<sequence>MPIIILEGIDGSGKSTLAQRLAAKSTLPVRIEHRGPIQDTIQAEYVNPLFEVDENQLLIADRWHVGEMIYGPLYRDKSMVAPYLGAIESILDWFGAVRIIMSPPIEVVRQRLEERGEDYLQPQHVEQVHKAYEDFAWTHDYRLMTDVADHQLDHILAAAMKHQERQHVIAGRR</sequence>
<gene>
    <name evidence="1" type="ORF">UFOVP609_39</name>
</gene>
<dbReference type="SUPFAM" id="SSF52540">
    <property type="entry name" value="P-loop containing nucleoside triphosphate hydrolases"/>
    <property type="match status" value="1"/>
</dbReference>
<dbReference type="InterPro" id="IPR027417">
    <property type="entry name" value="P-loop_NTPase"/>
</dbReference>
<keyword evidence="1" id="KW-0418">Kinase</keyword>
<dbReference type="EMBL" id="LR796588">
    <property type="protein sequence ID" value="CAB4153018.1"/>
    <property type="molecule type" value="Genomic_DNA"/>
</dbReference>
<keyword evidence="1" id="KW-0808">Transferase</keyword>
<evidence type="ECO:0000313" key="1">
    <source>
        <dbReference type="EMBL" id="CAB4153018.1"/>
    </source>
</evidence>
<dbReference type="Gene3D" id="3.40.50.300">
    <property type="entry name" value="P-loop containing nucleotide triphosphate hydrolases"/>
    <property type="match status" value="1"/>
</dbReference>
<dbReference type="GO" id="GO:0016301">
    <property type="term" value="F:kinase activity"/>
    <property type="evidence" value="ECO:0007669"/>
    <property type="project" value="UniProtKB-KW"/>
</dbReference>
<accession>A0A6J5N2N2</accession>